<proteinExistence type="predicted"/>
<dbReference type="AlphaFoldDB" id="A0A0E9QXJ8"/>
<protein>
    <submittedName>
        <fullName evidence="1">Uncharacterized protein</fullName>
    </submittedName>
</protein>
<reference evidence="1" key="1">
    <citation type="submission" date="2014-11" db="EMBL/GenBank/DDBJ databases">
        <authorList>
            <person name="Amaro Gonzalez C."/>
        </authorList>
    </citation>
    <scope>NUCLEOTIDE SEQUENCE</scope>
</reference>
<name>A0A0E9QXJ8_ANGAN</name>
<accession>A0A0E9QXJ8</accession>
<evidence type="ECO:0000313" key="1">
    <source>
        <dbReference type="EMBL" id="JAH21574.1"/>
    </source>
</evidence>
<reference evidence="1" key="2">
    <citation type="journal article" date="2015" name="Fish Shellfish Immunol.">
        <title>Early steps in the European eel (Anguilla anguilla)-Vibrio vulnificus interaction in the gills: Role of the RtxA13 toxin.</title>
        <authorList>
            <person name="Callol A."/>
            <person name="Pajuelo D."/>
            <person name="Ebbesson L."/>
            <person name="Teles M."/>
            <person name="MacKenzie S."/>
            <person name="Amaro C."/>
        </authorList>
    </citation>
    <scope>NUCLEOTIDE SEQUENCE</scope>
</reference>
<sequence>MLGHRHVMRTVPRLIRVLNWPESGINGQPMKFTSSRIMPPALTGCHLYLVLLHPPWL</sequence>
<organism evidence="1">
    <name type="scientific">Anguilla anguilla</name>
    <name type="common">European freshwater eel</name>
    <name type="synonym">Muraena anguilla</name>
    <dbReference type="NCBI Taxonomy" id="7936"/>
    <lineage>
        <taxon>Eukaryota</taxon>
        <taxon>Metazoa</taxon>
        <taxon>Chordata</taxon>
        <taxon>Craniata</taxon>
        <taxon>Vertebrata</taxon>
        <taxon>Euteleostomi</taxon>
        <taxon>Actinopterygii</taxon>
        <taxon>Neopterygii</taxon>
        <taxon>Teleostei</taxon>
        <taxon>Anguilliformes</taxon>
        <taxon>Anguillidae</taxon>
        <taxon>Anguilla</taxon>
    </lineage>
</organism>
<dbReference type="EMBL" id="GBXM01087003">
    <property type="protein sequence ID" value="JAH21574.1"/>
    <property type="molecule type" value="Transcribed_RNA"/>
</dbReference>